<feature type="domain" description="Mos1 transposase HTH" evidence="3">
    <location>
        <begin position="257"/>
        <end position="299"/>
    </location>
</feature>
<evidence type="ECO:0000256" key="1">
    <source>
        <dbReference type="SAM" id="MobiDB-lite"/>
    </source>
</evidence>
<evidence type="ECO:0000313" key="5">
    <source>
        <dbReference type="Proteomes" id="UP001235939"/>
    </source>
</evidence>
<feature type="region of interest" description="Disordered" evidence="1">
    <location>
        <begin position="408"/>
        <end position="448"/>
    </location>
</feature>
<feature type="domain" description="DDE-1" evidence="2">
    <location>
        <begin position="3"/>
        <end position="65"/>
    </location>
</feature>
<dbReference type="PANTHER" id="PTHR46060">
    <property type="entry name" value="MARINER MOS1 TRANSPOSASE-LIKE PROTEIN"/>
    <property type="match status" value="1"/>
</dbReference>
<accession>A0ABY6KR05</accession>
<evidence type="ECO:0000313" key="4">
    <source>
        <dbReference type="EMBL" id="UYV71286.1"/>
    </source>
</evidence>
<name>A0ABY6KR05_9ARAC</name>
<gene>
    <name evidence="4" type="ORF">LAZ67_8002508</name>
</gene>
<dbReference type="Pfam" id="PF03184">
    <property type="entry name" value="DDE_1"/>
    <property type="match status" value="1"/>
</dbReference>
<evidence type="ECO:0000259" key="3">
    <source>
        <dbReference type="Pfam" id="PF17906"/>
    </source>
</evidence>
<dbReference type="InterPro" id="IPR041426">
    <property type="entry name" value="Mos1_HTH"/>
</dbReference>
<dbReference type="PANTHER" id="PTHR46060:SF1">
    <property type="entry name" value="MARINER MOS1 TRANSPOSASE-LIKE PROTEIN"/>
    <property type="match status" value="1"/>
</dbReference>
<dbReference type="InterPro" id="IPR052709">
    <property type="entry name" value="Transposase-MT_Hybrid"/>
</dbReference>
<dbReference type="InterPro" id="IPR004875">
    <property type="entry name" value="DDE_SF_endonuclease_dom"/>
</dbReference>
<reference evidence="4 5" key="1">
    <citation type="submission" date="2022-01" db="EMBL/GenBank/DDBJ databases">
        <title>A chromosomal length assembly of Cordylochernes scorpioides.</title>
        <authorList>
            <person name="Zeh D."/>
            <person name="Zeh J."/>
        </authorList>
    </citation>
    <scope>NUCLEOTIDE SEQUENCE [LARGE SCALE GENOMIC DNA]</scope>
    <source>
        <strain evidence="4">IN4F17</strain>
        <tissue evidence="4">Whole Body</tissue>
    </source>
</reference>
<sequence>MTASLQPLDSGIIKSFKAQYRKLQLQKMVELADAHLPTELRLDYAVRYCKMAWNSVSPDSISNCWNHTGIIRFTSTAAVEPLNYGNLLDHDIFAITPENLMTEREFQLVDDSQEAKMKLTDDNFLVSTVTAKEELGDDDDATVTQRLPSLREARAAAETVLLFLDHSKRATSDDVNLSADFLRRAYAISEGEKTQVVITDFFKKILWKTQASPLAWRPANFQKSCATTARAAAVRKVKPFCPCFDFVSHRNGGSTNCIKFCVKNGFKGAKIFWMLQTAYGNAVMSRRRVFEWYKHFKEGREETADNDRSGRPFTSTTPEKVDKVLELVREDRRITVREFAEEAEISFGSTQSIMKDISRVRRLNAVLVPKDLSFDQKNARKETASLKATTDDSELLETKHGFTALIRKLPNRHRSGASKMSRDQRGEEGSQQSPGHVDGVLRLPGHRS</sequence>
<keyword evidence="5" id="KW-1185">Reference proteome</keyword>
<proteinExistence type="predicted"/>
<organism evidence="4 5">
    <name type="scientific">Cordylochernes scorpioides</name>
    <dbReference type="NCBI Taxonomy" id="51811"/>
    <lineage>
        <taxon>Eukaryota</taxon>
        <taxon>Metazoa</taxon>
        <taxon>Ecdysozoa</taxon>
        <taxon>Arthropoda</taxon>
        <taxon>Chelicerata</taxon>
        <taxon>Arachnida</taxon>
        <taxon>Pseudoscorpiones</taxon>
        <taxon>Cheliferoidea</taxon>
        <taxon>Chernetidae</taxon>
        <taxon>Cordylochernes</taxon>
    </lineage>
</organism>
<evidence type="ECO:0000259" key="2">
    <source>
        <dbReference type="Pfam" id="PF03184"/>
    </source>
</evidence>
<dbReference type="Gene3D" id="1.10.10.1450">
    <property type="match status" value="1"/>
</dbReference>
<evidence type="ECO:0008006" key="6">
    <source>
        <dbReference type="Google" id="ProtNLM"/>
    </source>
</evidence>
<dbReference type="Pfam" id="PF17906">
    <property type="entry name" value="HTH_48"/>
    <property type="match status" value="1"/>
</dbReference>
<dbReference type="Proteomes" id="UP001235939">
    <property type="component" value="Chromosome 08"/>
</dbReference>
<dbReference type="EMBL" id="CP092870">
    <property type="protein sequence ID" value="UYV71286.1"/>
    <property type="molecule type" value="Genomic_DNA"/>
</dbReference>
<protein>
    <recommendedName>
        <fullName evidence="6">DDE-1 domain-containing protein</fullName>
    </recommendedName>
</protein>